<dbReference type="PANTHER" id="PTHR48090:SF3">
    <property type="entry name" value="UNDECAPRENYL-PHOSPHATE 4-DEOXY-4-FORMAMIDO-L-ARABINOSE TRANSFERASE"/>
    <property type="match status" value="1"/>
</dbReference>
<feature type="transmembrane region" description="Helical" evidence="9">
    <location>
        <begin position="250"/>
        <end position="272"/>
    </location>
</feature>
<name>A0A5M3WZE6_9ACTN</name>
<evidence type="ECO:0000259" key="10">
    <source>
        <dbReference type="Pfam" id="PF00535"/>
    </source>
</evidence>
<evidence type="ECO:0000256" key="5">
    <source>
        <dbReference type="ARBA" id="ARBA00022692"/>
    </source>
</evidence>
<dbReference type="Pfam" id="PF00535">
    <property type="entry name" value="Glycos_transf_2"/>
    <property type="match status" value="1"/>
</dbReference>
<dbReference type="SUPFAM" id="SSF53448">
    <property type="entry name" value="Nucleotide-diphospho-sugar transferases"/>
    <property type="match status" value="1"/>
</dbReference>
<feature type="domain" description="Glycosyltransferase 2-like" evidence="10">
    <location>
        <begin position="2"/>
        <end position="156"/>
    </location>
</feature>
<evidence type="ECO:0000313" key="12">
    <source>
        <dbReference type="Proteomes" id="UP000331127"/>
    </source>
</evidence>
<dbReference type="EMBL" id="BLAE01000065">
    <property type="protein sequence ID" value="GES14877.1"/>
    <property type="molecule type" value="Genomic_DNA"/>
</dbReference>
<organism evidence="11 12">
    <name type="scientific">Acrocarpospora macrocephala</name>
    <dbReference type="NCBI Taxonomy" id="150177"/>
    <lineage>
        <taxon>Bacteria</taxon>
        <taxon>Bacillati</taxon>
        <taxon>Actinomycetota</taxon>
        <taxon>Actinomycetes</taxon>
        <taxon>Streptosporangiales</taxon>
        <taxon>Streptosporangiaceae</taxon>
        <taxon>Acrocarpospora</taxon>
    </lineage>
</organism>
<evidence type="ECO:0000256" key="4">
    <source>
        <dbReference type="ARBA" id="ARBA00022679"/>
    </source>
</evidence>
<comment type="caution">
    <text evidence="11">The sequence shown here is derived from an EMBL/GenBank/DDBJ whole genome shotgun (WGS) entry which is preliminary data.</text>
</comment>
<gene>
    <name evidence="11" type="primary">arnC_2</name>
    <name evidence="11" type="ORF">Amac_084740</name>
</gene>
<comment type="similarity">
    <text evidence="1">Belongs to the glycosyltransferase 2 family.</text>
</comment>
<keyword evidence="4 11" id="KW-0808">Transferase</keyword>
<evidence type="ECO:0000256" key="8">
    <source>
        <dbReference type="ARBA" id="ARBA00023136"/>
    </source>
</evidence>
<evidence type="ECO:0000313" key="11">
    <source>
        <dbReference type="EMBL" id="GES14877.1"/>
    </source>
</evidence>
<keyword evidence="3" id="KW-0328">Glycosyltransferase</keyword>
<dbReference type="InterPro" id="IPR050256">
    <property type="entry name" value="Glycosyltransferase_2"/>
</dbReference>
<dbReference type="GO" id="GO:0099621">
    <property type="term" value="F:undecaprenyl-phosphate 4-deoxy-4-formamido-L-arabinose transferase activity"/>
    <property type="evidence" value="ECO:0007669"/>
    <property type="project" value="TreeGrafter"/>
</dbReference>
<dbReference type="Gene3D" id="3.90.550.10">
    <property type="entry name" value="Spore Coat Polysaccharide Biosynthesis Protein SpsA, Chain A"/>
    <property type="match status" value="1"/>
</dbReference>
<evidence type="ECO:0000256" key="3">
    <source>
        <dbReference type="ARBA" id="ARBA00022676"/>
    </source>
</evidence>
<dbReference type="Proteomes" id="UP000331127">
    <property type="component" value="Unassembled WGS sequence"/>
</dbReference>
<reference evidence="11 12" key="1">
    <citation type="submission" date="2019-10" db="EMBL/GenBank/DDBJ databases">
        <title>Whole genome shotgun sequence of Acrocarpospora macrocephala NBRC 16266.</title>
        <authorList>
            <person name="Ichikawa N."/>
            <person name="Kimura A."/>
            <person name="Kitahashi Y."/>
            <person name="Komaki H."/>
            <person name="Oguchi A."/>
        </authorList>
    </citation>
    <scope>NUCLEOTIDE SEQUENCE [LARGE SCALE GENOMIC DNA]</scope>
    <source>
        <strain evidence="11 12">NBRC 16266</strain>
    </source>
</reference>
<evidence type="ECO:0000256" key="6">
    <source>
        <dbReference type="ARBA" id="ARBA00022985"/>
    </source>
</evidence>
<keyword evidence="5 9" id="KW-0812">Transmembrane</keyword>
<dbReference type="GO" id="GO:0009103">
    <property type="term" value="P:lipopolysaccharide biosynthetic process"/>
    <property type="evidence" value="ECO:0007669"/>
    <property type="project" value="UniProtKB-KW"/>
</dbReference>
<evidence type="ECO:0000256" key="2">
    <source>
        <dbReference type="ARBA" id="ARBA00022475"/>
    </source>
</evidence>
<evidence type="ECO:0000256" key="7">
    <source>
        <dbReference type="ARBA" id="ARBA00022989"/>
    </source>
</evidence>
<keyword evidence="8 9" id="KW-0472">Membrane</keyword>
<protein>
    <submittedName>
        <fullName evidence="11">Glycosyl transferase</fullName>
    </submittedName>
</protein>
<keyword evidence="7 9" id="KW-1133">Transmembrane helix</keyword>
<dbReference type="AlphaFoldDB" id="A0A5M3WZE6"/>
<evidence type="ECO:0000256" key="1">
    <source>
        <dbReference type="ARBA" id="ARBA00006739"/>
    </source>
</evidence>
<dbReference type="InterPro" id="IPR001173">
    <property type="entry name" value="Glyco_trans_2-like"/>
</dbReference>
<accession>A0A5M3WZE6</accession>
<dbReference type="PANTHER" id="PTHR48090">
    <property type="entry name" value="UNDECAPRENYL-PHOSPHATE 4-DEOXY-4-FORMAMIDO-L-ARABINOSE TRANSFERASE-RELATED"/>
    <property type="match status" value="1"/>
</dbReference>
<proteinExistence type="inferred from homology"/>
<feature type="transmembrane region" description="Helical" evidence="9">
    <location>
        <begin position="223"/>
        <end position="244"/>
    </location>
</feature>
<keyword evidence="2" id="KW-1003">Cell membrane</keyword>
<keyword evidence="6" id="KW-0448">Lipopolysaccharide biosynthesis</keyword>
<keyword evidence="12" id="KW-1185">Reference proteome</keyword>
<evidence type="ECO:0000256" key="9">
    <source>
        <dbReference type="SAM" id="Phobius"/>
    </source>
</evidence>
<sequence length="310" mass="33009">MVIPCFNEVDAIAGVHAEIVADLGHLDLEILFVDDGSGDGTLEAIKSLAGTDPRVQYISFTRNFGFEAAFSAGYRYADRPWILHLDADQQFPAAEALRLIEASPGQDAVFGIRTERKDSWTRRAGTTLFHFLAARVLNVELPVGATAFRLVRSPVARAVVDLDLGTPYFLATLPKLTSRYATVPVRHRERLTGSPKATLRRLAAHAADLFVTRSGRLTSAASGLALAAAGLAALCAAGEAAGWVGQAAGVTVSLLLAAVSLGVLAFVVRHLATIAAGQARPRLFYVREASIPIAAKDLLCRPAETSARRP</sequence>
<dbReference type="InterPro" id="IPR029044">
    <property type="entry name" value="Nucleotide-diphossugar_trans"/>
</dbReference>
<dbReference type="GO" id="GO:0005886">
    <property type="term" value="C:plasma membrane"/>
    <property type="evidence" value="ECO:0007669"/>
    <property type="project" value="TreeGrafter"/>
</dbReference>